<evidence type="ECO:0000313" key="2">
    <source>
        <dbReference type="EMBL" id="STJ56573.1"/>
    </source>
</evidence>
<name>A0A376X3U0_ECOLX</name>
<feature type="transmembrane region" description="Helical" evidence="1">
    <location>
        <begin position="75"/>
        <end position="92"/>
    </location>
</feature>
<gene>
    <name evidence="2" type="ORF">NCTC9045_04556</name>
</gene>
<keyword evidence="1" id="KW-0472">Membrane</keyword>
<feature type="transmembrane region" description="Helical" evidence="1">
    <location>
        <begin position="21"/>
        <end position="38"/>
    </location>
</feature>
<evidence type="ECO:0000313" key="3">
    <source>
        <dbReference type="Proteomes" id="UP000254503"/>
    </source>
</evidence>
<organism evidence="2 3">
    <name type="scientific">Escherichia coli</name>
    <dbReference type="NCBI Taxonomy" id="562"/>
    <lineage>
        <taxon>Bacteria</taxon>
        <taxon>Pseudomonadati</taxon>
        <taxon>Pseudomonadota</taxon>
        <taxon>Gammaproteobacteria</taxon>
        <taxon>Enterobacterales</taxon>
        <taxon>Enterobacteriaceae</taxon>
        <taxon>Escherichia</taxon>
    </lineage>
</organism>
<dbReference type="RefSeq" id="WP_074524424.1">
    <property type="nucleotide sequence ID" value="NZ_JBOKMN010000022.1"/>
</dbReference>
<reference evidence="2 3" key="1">
    <citation type="submission" date="2018-06" db="EMBL/GenBank/DDBJ databases">
        <authorList>
            <consortium name="Pathogen Informatics"/>
            <person name="Doyle S."/>
        </authorList>
    </citation>
    <scope>NUCLEOTIDE SEQUENCE [LARGE SCALE GENOMIC DNA]</scope>
    <source>
        <strain evidence="2 3">NCTC9045</strain>
    </source>
</reference>
<evidence type="ECO:0000256" key="1">
    <source>
        <dbReference type="SAM" id="Phobius"/>
    </source>
</evidence>
<sequence>MEYKNKLLDASSKLNNPQLLAIIYLIPFGYLIVENPLWLENIYIAAPIFLSSIALLTSVYIGYRDLLNKVFNNTVVKWGVTGFTYSVCLWIAKFKLDLAYGIAPENLNYSTLAYAFMLSFPIGAMICATTVYIYIFLRDVSPAKIVISSMISVYIGNLAQHHIQVNNLPEKIILIGLIIMVPYNMVNLASSLVIKRKFNFNRLVSGLSLFAVSVALFIISMTAMKYIERFQEKFIFLDARTSTTCGSPESKSLYIEKNENQCYKISGNKFSELRLTLVDKNIPNINNKGTSTYEQK</sequence>
<feature type="transmembrane region" description="Helical" evidence="1">
    <location>
        <begin position="112"/>
        <end position="135"/>
    </location>
</feature>
<protein>
    <submittedName>
        <fullName evidence="2">Uncharacterized protein</fullName>
    </submittedName>
</protein>
<accession>A0A376X3U0</accession>
<dbReference type="EMBL" id="UGDD01000002">
    <property type="protein sequence ID" value="STJ56573.1"/>
    <property type="molecule type" value="Genomic_DNA"/>
</dbReference>
<feature type="transmembrane region" description="Helical" evidence="1">
    <location>
        <begin position="206"/>
        <end position="227"/>
    </location>
</feature>
<keyword evidence="1" id="KW-0812">Transmembrane</keyword>
<dbReference type="Proteomes" id="UP000254503">
    <property type="component" value="Unassembled WGS sequence"/>
</dbReference>
<keyword evidence="1" id="KW-1133">Transmembrane helix</keyword>
<proteinExistence type="predicted"/>
<feature type="transmembrane region" description="Helical" evidence="1">
    <location>
        <begin position="142"/>
        <end position="160"/>
    </location>
</feature>
<feature type="transmembrane region" description="Helical" evidence="1">
    <location>
        <begin position="44"/>
        <end position="63"/>
    </location>
</feature>
<feature type="transmembrane region" description="Helical" evidence="1">
    <location>
        <begin position="172"/>
        <end position="194"/>
    </location>
</feature>
<dbReference type="AlphaFoldDB" id="A0A376X3U0"/>